<dbReference type="OrthoDB" id="2687876at2759"/>
<proteinExistence type="predicted"/>
<dbReference type="RefSeq" id="XP_002540739.1">
    <property type="nucleotide sequence ID" value="XM_002540693.1"/>
</dbReference>
<dbReference type="AlphaFoldDB" id="C4JL37"/>
<dbReference type="GeneID" id="8444903"/>
<keyword evidence="2" id="KW-1185">Reference proteome</keyword>
<evidence type="ECO:0008006" key="3">
    <source>
        <dbReference type="Google" id="ProtNLM"/>
    </source>
</evidence>
<gene>
    <name evidence="1" type="ORF">UREG_00252</name>
</gene>
<accession>C4JL37</accession>
<dbReference type="VEuPathDB" id="FungiDB:UREG_00252"/>
<evidence type="ECO:0000313" key="2">
    <source>
        <dbReference type="Proteomes" id="UP000002058"/>
    </source>
</evidence>
<dbReference type="EMBL" id="CH476615">
    <property type="protein sequence ID" value="EEP75406.1"/>
    <property type="molecule type" value="Genomic_DNA"/>
</dbReference>
<dbReference type="InParanoid" id="C4JL37"/>
<evidence type="ECO:0000313" key="1">
    <source>
        <dbReference type="EMBL" id="EEP75406.1"/>
    </source>
</evidence>
<dbReference type="STRING" id="336963.C4JL37"/>
<dbReference type="KEGG" id="ure:UREG_00252"/>
<sequence>MARGLAYRWDNPSIGKLNLYPNEWHGDDPLFQAPSEMTGQFKSAGTLSRIPLEIIQKICLLLDLDTLKNFCLASSALEAKALSVLEYSRLLEHAPDTLELMDITEVAKYYTPLLPRLPLQEPKVMSRSHTKTVVANYMLDDDVSSQLRVINSIPGWYGTMRASGLWIRRDSLVSTYDAEQLALQEYGTLQNVEAAFREHTAQVSAEKLAQDMWLTGNFATLPRAPQMVYSRFLTCDSFPIKRRFLATTAFPYYDPETHRIESGLYCRDCTIVFEQIMKNPEVPTVTDEMIQALDRQYHTAFLEEEMPHHFALCSAIKSPTQQLNGPALRKWPFERSGEQVIVEWEEIDGEGAETR</sequence>
<dbReference type="eggNOG" id="ENOG502S5YZ">
    <property type="taxonomic scope" value="Eukaryota"/>
</dbReference>
<dbReference type="Proteomes" id="UP000002058">
    <property type="component" value="Unassembled WGS sequence"/>
</dbReference>
<organism evidence="1 2">
    <name type="scientific">Uncinocarpus reesii (strain UAMH 1704)</name>
    <dbReference type="NCBI Taxonomy" id="336963"/>
    <lineage>
        <taxon>Eukaryota</taxon>
        <taxon>Fungi</taxon>
        <taxon>Dikarya</taxon>
        <taxon>Ascomycota</taxon>
        <taxon>Pezizomycotina</taxon>
        <taxon>Eurotiomycetes</taxon>
        <taxon>Eurotiomycetidae</taxon>
        <taxon>Onygenales</taxon>
        <taxon>Onygenaceae</taxon>
        <taxon>Uncinocarpus</taxon>
    </lineage>
</organism>
<name>C4JL37_UNCRE</name>
<reference evidence="2" key="1">
    <citation type="journal article" date="2009" name="Genome Res.">
        <title>Comparative genomic analyses of the human fungal pathogens Coccidioides and their relatives.</title>
        <authorList>
            <person name="Sharpton T.J."/>
            <person name="Stajich J.E."/>
            <person name="Rounsley S.D."/>
            <person name="Gardner M.J."/>
            <person name="Wortman J.R."/>
            <person name="Jordar V.S."/>
            <person name="Maiti R."/>
            <person name="Kodira C.D."/>
            <person name="Neafsey D.E."/>
            <person name="Zeng Q."/>
            <person name="Hung C.-Y."/>
            <person name="McMahan C."/>
            <person name="Muszewska A."/>
            <person name="Grynberg M."/>
            <person name="Mandel M.A."/>
            <person name="Kellner E.M."/>
            <person name="Barker B.M."/>
            <person name="Galgiani J.N."/>
            <person name="Orbach M.J."/>
            <person name="Kirkland T.N."/>
            <person name="Cole G.T."/>
            <person name="Henn M.R."/>
            <person name="Birren B.W."/>
            <person name="Taylor J.W."/>
        </authorList>
    </citation>
    <scope>NUCLEOTIDE SEQUENCE [LARGE SCALE GENOMIC DNA]</scope>
    <source>
        <strain evidence="2">UAMH 1704</strain>
    </source>
</reference>
<dbReference type="OMA" id="GWYGTMR"/>
<dbReference type="HOGENOM" id="CLU_741808_0_0_1"/>
<protein>
    <recommendedName>
        <fullName evidence="3">F-box domain-containing protein</fullName>
    </recommendedName>
</protein>